<dbReference type="OrthoDB" id="9764804at2"/>
<sequence>MNHGVALVQFVTKCGAFWLIALLLLQTDYSRQAAADPADSSPPVTTPRTSSSTIAIARRLSPSPGNWVNVTSNLAGMTSECGNMTFVSAKPNEDLMIAGIARRGLWGSRDGGMSWHQLGSGGGSATVINRTGSIIYDPVRLGVFWESGIYNGNGVYRTDDDGNVFRALGSTRHNDTISVDFTDRTRQTLLAGGHEQKQTVYRSQDGGNTWINVGVNLPAGTAFSSYPLVINSKTFFVGCFPSWGGGTGGIYQSNDSGATWSSVSTQGGGAEALVASDGSIYWPSGDGSMVRGTNDGSNWTWRPTVANGTLMNVHPIELPDGRIVSLSFQYVMISSDHGAHWQAFGPQLPFRPVGISYSDFDKSFYIWQFDCGNKVLPNAILKIWL</sequence>
<dbReference type="AlphaFoldDB" id="A0A1M7UI78"/>
<protein>
    <submittedName>
        <fullName evidence="1">Uncharacterized protein</fullName>
    </submittedName>
</protein>
<accession>A0A1M7UI78</accession>
<organism evidence="1 2">
    <name type="scientific">Bradyrhizobium erythrophlei</name>
    <dbReference type="NCBI Taxonomy" id="1437360"/>
    <lineage>
        <taxon>Bacteria</taxon>
        <taxon>Pseudomonadati</taxon>
        <taxon>Pseudomonadota</taxon>
        <taxon>Alphaproteobacteria</taxon>
        <taxon>Hyphomicrobiales</taxon>
        <taxon>Nitrobacteraceae</taxon>
        <taxon>Bradyrhizobium</taxon>
    </lineage>
</organism>
<dbReference type="InterPro" id="IPR015943">
    <property type="entry name" value="WD40/YVTN_repeat-like_dom_sf"/>
</dbReference>
<gene>
    <name evidence="1" type="ORF">SAMN05444170_5160</name>
</gene>
<evidence type="ECO:0000313" key="2">
    <source>
        <dbReference type="Proteomes" id="UP000184096"/>
    </source>
</evidence>
<dbReference type="PANTHER" id="PTHR43739">
    <property type="entry name" value="XYLOGLUCANASE (EUROFUNG)"/>
    <property type="match status" value="1"/>
</dbReference>
<dbReference type="GO" id="GO:0010411">
    <property type="term" value="P:xyloglucan metabolic process"/>
    <property type="evidence" value="ECO:0007669"/>
    <property type="project" value="TreeGrafter"/>
</dbReference>
<dbReference type="RefSeq" id="WP_156898711.1">
    <property type="nucleotide sequence ID" value="NZ_LT670849.1"/>
</dbReference>
<dbReference type="InterPro" id="IPR052025">
    <property type="entry name" value="Xyloglucanase_GH74"/>
</dbReference>
<dbReference type="PANTHER" id="PTHR43739:SF5">
    <property type="entry name" value="EXO-ALPHA-SIALIDASE"/>
    <property type="match status" value="1"/>
</dbReference>
<reference evidence="2" key="1">
    <citation type="submission" date="2016-11" db="EMBL/GenBank/DDBJ databases">
        <authorList>
            <person name="Varghese N."/>
            <person name="Submissions S."/>
        </authorList>
    </citation>
    <scope>NUCLEOTIDE SEQUENCE [LARGE SCALE GENOMIC DNA]</scope>
    <source>
        <strain evidence="2">GAS401</strain>
    </source>
</reference>
<dbReference type="Gene3D" id="2.130.10.10">
    <property type="entry name" value="YVTN repeat-like/Quinoprotein amine dehydrogenase"/>
    <property type="match status" value="2"/>
</dbReference>
<evidence type="ECO:0000313" key="1">
    <source>
        <dbReference type="EMBL" id="SHN82587.1"/>
    </source>
</evidence>
<dbReference type="EMBL" id="LT670849">
    <property type="protein sequence ID" value="SHN82587.1"/>
    <property type="molecule type" value="Genomic_DNA"/>
</dbReference>
<dbReference type="SUPFAM" id="SSF110296">
    <property type="entry name" value="Oligoxyloglucan reducing end-specific cellobiohydrolase"/>
    <property type="match status" value="1"/>
</dbReference>
<proteinExistence type="predicted"/>
<dbReference type="CDD" id="cd15482">
    <property type="entry name" value="Sialidase_non-viral"/>
    <property type="match status" value="1"/>
</dbReference>
<dbReference type="Proteomes" id="UP000184096">
    <property type="component" value="Chromosome I"/>
</dbReference>
<name>A0A1M7UI78_9BRAD</name>
<keyword evidence="2" id="KW-1185">Reference proteome</keyword>